<evidence type="ECO:0000256" key="2">
    <source>
        <dbReference type="ARBA" id="ARBA00005898"/>
    </source>
</evidence>
<dbReference type="Gene3D" id="3.40.1190.10">
    <property type="entry name" value="Mur-like, catalytic domain"/>
    <property type="match status" value="1"/>
</dbReference>
<keyword evidence="6 8" id="KW-0131">Cell cycle</keyword>
<keyword evidence="5 8" id="KW-0573">Peptidoglycan synthesis</keyword>
<dbReference type="NCBIfam" id="TIGR01085">
    <property type="entry name" value="murE"/>
    <property type="match status" value="1"/>
</dbReference>
<name>A1HTF6_9FIRM</name>
<dbReference type="Proteomes" id="UP000005139">
    <property type="component" value="Unassembled WGS sequence"/>
</dbReference>
<dbReference type="UniPathway" id="UPA00219"/>
<keyword evidence="4 8" id="KW-0133">Cell shape</keyword>
<dbReference type="PANTHER" id="PTHR23135">
    <property type="entry name" value="MUR LIGASE FAMILY MEMBER"/>
    <property type="match status" value="1"/>
</dbReference>
<dbReference type="PANTHER" id="PTHR23135:SF4">
    <property type="entry name" value="UDP-N-ACETYLMURAMOYL-L-ALANYL-D-GLUTAMATE--2,6-DIAMINOPIMELATE LIGASE MURE HOMOLOG, CHLOROPLASTIC"/>
    <property type="match status" value="1"/>
</dbReference>
<dbReference type="Pfam" id="PF02875">
    <property type="entry name" value="Mur_ligase_C"/>
    <property type="match status" value="1"/>
</dbReference>
<keyword evidence="13" id="KW-1185">Reference proteome</keyword>
<organism evidence="12 13">
    <name type="scientific">Thermosinus carboxydivorans Nor1</name>
    <dbReference type="NCBI Taxonomy" id="401526"/>
    <lineage>
        <taxon>Bacteria</taxon>
        <taxon>Bacillati</taxon>
        <taxon>Bacillota</taxon>
        <taxon>Negativicutes</taxon>
        <taxon>Selenomonadales</taxon>
        <taxon>Sporomusaceae</taxon>
        <taxon>Thermosinus</taxon>
    </lineage>
</organism>
<dbReference type="SUPFAM" id="SSF53244">
    <property type="entry name" value="MurD-like peptide ligases, peptide-binding domain"/>
    <property type="match status" value="1"/>
</dbReference>
<evidence type="ECO:0000256" key="6">
    <source>
        <dbReference type="ARBA" id="ARBA00023306"/>
    </source>
</evidence>
<evidence type="ECO:0000313" key="13">
    <source>
        <dbReference type="Proteomes" id="UP000005139"/>
    </source>
</evidence>
<evidence type="ECO:0000313" key="12">
    <source>
        <dbReference type="EMBL" id="EAX46705.1"/>
    </source>
</evidence>
<dbReference type="AlphaFoldDB" id="A1HTF6"/>
<reference evidence="12 13" key="2">
    <citation type="submission" date="2007-01" db="EMBL/GenBank/DDBJ databases">
        <title>Sequencing of the draft genome and assembly of Thermosinus carboxydivorans Nor1.</title>
        <authorList>
            <consortium name="US DOE Joint Genome Institute (JGI-PGF)"/>
            <person name="Copeland A."/>
            <person name="Lucas S."/>
            <person name="Lapidus A."/>
            <person name="Barry K."/>
            <person name="Glavina del Rio T."/>
            <person name="Dalin E."/>
            <person name="Tice H."/>
            <person name="Bruce D."/>
            <person name="Pitluck S."/>
            <person name="Richardson P."/>
        </authorList>
    </citation>
    <scope>NUCLEOTIDE SEQUENCE [LARGE SCALE GENOMIC DNA]</scope>
    <source>
        <strain evidence="12 13">Nor1</strain>
    </source>
</reference>
<dbReference type="SUPFAM" id="SSF63418">
    <property type="entry name" value="MurE/MurF N-terminal domain"/>
    <property type="match status" value="1"/>
</dbReference>
<comment type="caution">
    <text evidence="12">The sequence shown here is derived from an EMBL/GenBank/DDBJ whole genome shotgun (WGS) entry which is preliminary data.</text>
</comment>
<dbReference type="InterPro" id="IPR013221">
    <property type="entry name" value="Mur_ligase_cen"/>
</dbReference>
<dbReference type="SUPFAM" id="SSF53623">
    <property type="entry name" value="MurD-like peptide ligases, catalytic domain"/>
    <property type="match status" value="1"/>
</dbReference>
<dbReference type="GO" id="GO:0051301">
    <property type="term" value="P:cell division"/>
    <property type="evidence" value="ECO:0007669"/>
    <property type="project" value="UniProtKB-KW"/>
</dbReference>
<dbReference type="Pfam" id="PF01225">
    <property type="entry name" value="Mur_ligase"/>
    <property type="match status" value="1"/>
</dbReference>
<gene>
    <name evidence="12" type="ORF">TcarDRAFT_0472</name>
</gene>
<comment type="subcellular location">
    <subcellularLocation>
        <location evidence="8">Cytoplasm</location>
    </subcellularLocation>
</comment>
<feature type="domain" description="Mur ligase N-terminal catalytic" evidence="9">
    <location>
        <begin position="13"/>
        <end position="85"/>
    </location>
</feature>
<dbReference type="InterPro" id="IPR035911">
    <property type="entry name" value="MurE/MurF_N"/>
</dbReference>
<evidence type="ECO:0000259" key="9">
    <source>
        <dbReference type="Pfam" id="PF01225"/>
    </source>
</evidence>
<dbReference type="eggNOG" id="COG0769">
    <property type="taxonomic scope" value="Bacteria"/>
</dbReference>
<dbReference type="GO" id="GO:0071555">
    <property type="term" value="P:cell wall organization"/>
    <property type="evidence" value="ECO:0007669"/>
    <property type="project" value="UniProtKB-KW"/>
</dbReference>
<evidence type="ECO:0000259" key="11">
    <source>
        <dbReference type="Pfam" id="PF08245"/>
    </source>
</evidence>
<dbReference type="Pfam" id="PF08245">
    <property type="entry name" value="Mur_ligase_M"/>
    <property type="match status" value="1"/>
</dbReference>
<evidence type="ECO:0000256" key="5">
    <source>
        <dbReference type="ARBA" id="ARBA00022984"/>
    </source>
</evidence>
<sequence>MDAILRLLDGAAGISCHSGEIKPGWVFVAIRGRAADGNAYAAEAVRHGAKAVVTDAPDRLPPLAIPVAVVPDARQALAALAAHFYNHPSRSLNLVGVTGSNGKTTVALMLEHIFRTAGHLPGLIGTVRVNVGKISFPSRLTTPDAASLQRYLALMRDSGVTHAAMEVSAQGVEMSRVDHVTFSCGILTNICADHLDFHHTFADYLAAKERFLTLLGPSPLVVNRDDDHCRRMAALAGGPVIAVSLTGPADVTAQILHTPAYGSKFRLTWSTLPGRQNIPAGQITVSLPLAGRHNVENALLAAAAGLLHGISPDEIAAAFSSFQGVERRLEIYRCGGFTVIDDTALNPGSIDAVFATITTFRYRRLVVVNAIRGGRGAAINALNAITMARWQAALPFELIVTASADQVGPADTVTAEERQAFLGELSRTGAAFSFYLDLQTAIQSALQRLYDGDLLVLLGAQGMDTGRQVLQEQLNINVQPHLTADLAIGAHP</sequence>
<proteinExistence type="inferred from homology"/>
<comment type="pathway">
    <text evidence="1 8">Cell wall biogenesis; peptidoglycan biosynthesis.</text>
</comment>
<dbReference type="InterPro" id="IPR004101">
    <property type="entry name" value="Mur_ligase_C"/>
</dbReference>
<dbReference type="Gene3D" id="3.90.190.20">
    <property type="entry name" value="Mur ligase, C-terminal domain"/>
    <property type="match status" value="1"/>
</dbReference>
<keyword evidence="3 8" id="KW-0132">Cell division</keyword>
<dbReference type="GO" id="GO:0016881">
    <property type="term" value="F:acid-amino acid ligase activity"/>
    <property type="evidence" value="ECO:0007669"/>
    <property type="project" value="InterPro"/>
</dbReference>
<dbReference type="RefSeq" id="WP_007290310.1">
    <property type="nucleotide sequence ID" value="NZ_AAWL01000024.1"/>
</dbReference>
<feature type="domain" description="Mur ligase central" evidence="11">
    <location>
        <begin position="97"/>
        <end position="304"/>
    </location>
</feature>
<dbReference type="GO" id="GO:0009252">
    <property type="term" value="P:peptidoglycan biosynthetic process"/>
    <property type="evidence" value="ECO:0007669"/>
    <property type="project" value="UniProtKB-UniPathway"/>
</dbReference>
<evidence type="ECO:0000259" key="10">
    <source>
        <dbReference type="Pfam" id="PF02875"/>
    </source>
</evidence>
<evidence type="ECO:0000256" key="8">
    <source>
        <dbReference type="RuleBase" id="RU004135"/>
    </source>
</evidence>
<evidence type="ECO:0000256" key="7">
    <source>
        <dbReference type="ARBA" id="ARBA00023316"/>
    </source>
</evidence>
<dbReference type="Gene3D" id="3.40.1390.10">
    <property type="entry name" value="MurE/MurF, N-terminal domain"/>
    <property type="match status" value="1"/>
</dbReference>
<evidence type="ECO:0000256" key="3">
    <source>
        <dbReference type="ARBA" id="ARBA00022618"/>
    </source>
</evidence>
<accession>A1HTF6</accession>
<dbReference type="EMBL" id="AAWL01000024">
    <property type="protein sequence ID" value="EAX46705.1"/>
    <property type="molecule type" value="Genomic_DNA"/>
</dbReference>
<protein>
    <submittedName>
        <fullName evidence="12">UDP-N-acetylmuramyl-tripeptide synthetases</fullName>
    </submittedName>
</protein>
<dbReference type="InterPro" id="IPR036615">
    <property type="entry name" value="Mur_ligase_C_dom_sf"/>
</dbReference>
<dbReference type="GO" id="GO:0008360">
    <property type="term" value="P:regulation of cell shape"/>
    <property type="evidence" value="ECO:0007669"/>
    <property type="project" value="UniProtKB-KW"/>
</dbReference>
<comment type="similarity">
    <text evidence="2">Belongs to the MurCDEF family. MurE subfamily.</text>
</comment>
<dbReference type="InterPro" id="IPR005761">
    <property type="entry name" value="UDP-N-AcMur-Glu-dNH2Pim_ligase"/>
</dbReference>
<reference evidence="12 13" key="1">
    <citation type="submission" date="2007-01" db="EMBL/GenBank/DDBJ databases">
        <title>Annotation of the draft genome assembly of Thermosinus carboxydivorans Nor1.</title>
        <authorList>
            <consortium name="US DOE Joint Genome Institute (JGI-ORNL)"/>
            <person name="Larimer F."/>
            <person name="Land M."/>
            <person name="Hauser L."/>
        </authorList>
    </citation>
    <scope>NUCLEOTIDE SEQUENCE [LARGE SCALE GENOMIC DNA]</scope>
    <source>
        <strain evidence="12 13">Nor1</strain>
    </source>
</reference>
<keyword evidence="7 8" id="KW-0961">Cell wall biogenesis/degradation</keyword>
<dbReference type="GO" id="GO:0005524">
    <property type="term" value="F:ATP binding"/>
    <property type="evidence" value="ECO:0007669"/>
    <property type="project" value="InterPro"/>
</dbReference>
<feature type="domain" description="Mur ligase C-terminal" evidence="10">
    <location>
        <begin position="327"/>
        <end position="460"/>
    </location>
</feature>
<evidence type="ECO:0000256" key="1">
    <source>
        <dbReference type="ARBA" id="ARBA00004752"/>
    </source>
</evidence>
<dbReference type="InterPro" id="IPR000713">
    <property type="entry name" value="Mur_ligase_N"/>
</dbReference>
<evidence type="ECO:0000256" key="4">
    <source>
        <dbReference type="ARBA" id="ARBA00022960"/>
    </source>
</evidence>
<dbReference type="GO" id="GO:0005737">
    <property type="term" value="C:cytoplasm"/>
    <property type="evidence" value="ECO:0007669"/>
    <property type="project" value="UniProtKB-SubCell"/>
</dbReference>
<dbReference type="InterPro" id="IPR036565">
    <property type="entry name" value="Mur-like_cat_sf"/>
</dbReference>